<feature type="signal peptide" evidence="1">
    <location>
        <begin position="1"/>
        <end position="21"/>
    </location>
</feature>
<proteinExistence type="predicted"/>
<sequence length="122" mass="14212">MKKLIYLISLSLITIALSSCSQSNKKLENMTTQKNNDYLAIVWENRTYVPFCPVDNSEKGTQIGIVNGDKKDQVYEYKNYSTDDWIISFYKSGEMDNSMLMKEINVTEIPDNLKSDYEWNKK</sequence>
<keyword evidence="1" id="KW-0732">Signal</keyword>
<name>A0A1S9N4Q4_CLOBE</name>
<protein>
    <recommendedName>
        <fullName evidence="4">Lipoprotein</fullName>
    </recommendedName>
</protein>
<gene>
    <name evidence="2" type="ORF">CBEIBR21_15885</name>
</gene>
<accession>A0A1S9N4Q4</accession>
<evidence type="ECO:0000313" key="3">
    <source>
        <dbReference type="Proteomes" id="UP000190959"/>
    </source>
</evidence>
<evidence type="ECO:0000313" key="2">
    <source>
        <dbReference type="EMBL" id="OOP72415.1"/>
    </source>
</evidence>
<dbReference type="EMBL" id="MWMH01000005">
    <property type="protein sequence ID" value="OOP72415.1"/>
    <property type="molecule type" value="Genomic_DNA"/>
</dbReference>
<dbReference type="AlphaFoldDB" id="A0A1S9N4Q4"/>
<comment type="caution">
    <text evidence="2">The sequence shown here is derived from an EMBL/GenBank/DDBJ whole genome shotgun (WGS) entry which is preliminary data.</text>
</comment>
<evidence type="ECO:0008006" key="4">
    <source>
        <dbReference type="Google" id="ProtNLM"/>
    </source>
</evidence>
<organism evidence="2 3">
    <name type="scientific">Clostridium beijerinckii</name>
    <name type="common">Clostridium MP</name>
    <dbReference type="NCBI Taxonomy" id="1520"/>
    <lineage>
        <taxon>Bacteria</taxon>
        <taxon>Bacillati</taxon>
        <taxon>Bacillota</taxon>
        <taxon>Clostridia</taxon>
        <taxon>Eubacteriales</taxon>
        <taxon>Clostridiaceae</taxon>
        <taxon>Clostridium</taxon>
    </lineage>
</organism>
<dbReference type="Proteomes" id="UP000190959">
    <property type="component" value="Unassembled WGS sequence"/>
</dbReference>
<feature type="chain" id="PRO_5030034094" description="Lipoprotein" evidence="1">
    <location>
        <begin position="22"/>
        <end position="122"/>
    </location>
</feature>
<evidence type="ECO:0000256" key="1">
    <source>
        <dbReference type="SAM" id="SignalP"/>
    </source>
</evidence>
<dbReference type="RefSeq" id="WP_078116215.1">
    <property type="nucleotide sequence ID" value="NZ_MWMH01000005.1"/>
</dbReference>
<reference evidence="2 3" key="1">
    <citation type="submission" date="2017-02" db="EMBL/GenBank/DDBJ databases">
        <title>Genome sequence of Clostridium beijerinckii Br21.</title>
        <authorList>
            <person name="Fonseca B.C."/>
            <person name="Guazzaroni M.E."/>
            <person name="Riano-Pachon D.M."/>
            <person name="Reginatto V."/>
        </authorList>
    </citation>
    <scope>NUCLEOTIDE SEQUENCE [LARGE SCALE GENOMIC DNA]</scope>
    <source>
        <strain evidence="2 3">Br21</strain>
    </source>
</reference>
<dbReference type="PROSITE" id="PS51257">
    <property type="entry name" value="PROKAR_LIPOPROTEIN"/>
    <property type="match status" value="1"/>
</dbReference>